<evidence type="ECO:0000256" key="1">
    <source>
        <dbReference type="SAM" id="MobiDB-lite"/>
    </source>
</evidence>
<dbReference type="Proteomes" id="UP001153076">
    <property type="component" value="Unassembled WGS sequence"/>
</dbReference>
<gene>
    <name evidence="2" type="ORF">Cgig2_017978</name>
</gene>
<comment type="caution">
    <text evidence="2">The sequence shown here is derived from an EMBL/GenBank/DDBJ whole genome shotgun (WGS) entry which is preliminary data.</text>
</comment>
<organism evidence="2 3">
    <name type="scientific">Carnegiea gigantea</name>
    <dbReference type="NCBI Taxonomy" id="171969"/>
    <lineage>
        <taxon>Eukaryota</taxon>
        <taxon>Viridiplantae</taxon>
        <taxon>Streptophyta</taxon>
        <taxon>Embryophyta</taxon>
        <taxon>Tracheophyta</taxon>
        <taxon>Spermatophyta</taxon>
        <taxon>Magnoliopsida</taxon>
        <taxon>eudicotyledons</taxon>
        <taxon>Gunneridae</taxon>
        <taxon>Pentapetalae</taxon>
        <taxon>Caryophyllales</taxon>
        <taxon>Cactineae</taxon>
        <taxon>Cactaceae</taxon>
        <taxon>Cactoideae</taxon>
        <taxon>Echinocereeae</taxon>
        <taxon>Carnegiea</taxon>
    </lineage>
</organism>
<protein>
    <submittedName>
        <fullName evidence="2">Uncharacterized protein</fullName>
    </submittedName>
</protein>
<evidence type="ECO:0000313" key="3">
    <source>
        <dbReference type="Proteomes" id="UP001153076"/>
    </source>
</evidence>
<reference evidence="2" key="1">
    <citation type="submission" date="2022-04" db="EMBL/GenBank/DDBJ databases">
        <title>Carnegiea gigantea Genome sequencing and assembly v2.</title>
        <authorList>
            <person name="Copetti D."/>
            <person name="Sanderson M.J."/>
            <person name="Burquez A."/>
            <person name="Wojciechowski M.F."/>
        </authorList>
    </citation>
    <scope>NUCLEOTIDE SEQUENCE</scope>
    <source>
        <strain evidence="2">SGP5-SGP5p</strain>
        <tissue evidence="2">Aerial part</tissue>
    </source>
</reference>
<dbReference type="AlphaFoldDB" id="A0A9Q1Q5N8"/>
<evidence type="ECO:0000313" key="2">
    <source>
        <dbReference type="EMBL" id="KAJ8429928.1"/>
    </source>
</evidence>
<accession>A0A9Q1Q5N8</accession>
<sequence>MAFSSINILKHTLSVYMIEAFLMFEKEFIDEAIHNYKAIETSDQYITRRWCKGIKDGQNLDLGKSTGKEHMGCPSACKMQMMRKMNSIITASQMNKNARAPCEKYLMEFKELIKFDVGSIHCDEDGHGKYLNSLLNLKKKCDQVKQRKTKKLSKTNVGSSTAPPQLSWIAHQILPVGYNKEDHTILTTDKKSKPQPKSSNQTSKRTKGMKFDEFTTD</sequence>
<keyword evidence="3" id="KW-1185">Reference proteome</keyword>
<proteinExistence type="predicted"/>
<feature type="region of interest" description="Disordered" evidence="1">
    <location>
        <begin position="184"/>
        <end position="217"/>
    </location>
</feature>
<name>A0A9Q1Q5N8_9CARY</name>
<dbReference type="EMBL" id="JAKOGI010000844">
    <property type="protein sequence ID" value="KAJ8429928.1"/>
    <property type="molecule type" value="Genomic_DNA"/>
</dbReference>
<dbReference type="OrthoDB" id="2402896at2759"/>